<name>A0A5B8KYG9_9HYPH</name>
<reference evidence="2" key="1">
    <citation type="submission" date="2020-04" db="EMBL/GenBank/DDBJ databases">
        <title>Nitratireductor sp. nov. isolated from mangrove soil.</title>
        <authorList>
            <person name="Ye Y."/>
        </authorList>
    </citation>
    <scope>NUCLEOTIDE SEQUENCE</scope>
    <source>
        <strain evidence="2">SY7</strain>
    </source>
</reference>
<accession>A0A5B8KYG9</accession>
<dbReference type="RefSeq" id="WP_146299410.1">
    <property type="nucleotide sequence ID" value="NZ_CP042301.2"/>
</dbReference>
<sequence>MKAPAVSHMPTVETERLVLRPHRSDDLDAYAGLWADPAVTRFTTGRPLGREDAWIRILRYRGHWQLFGYGFWAIEDKACGRLIGEAGFHDLKRDIAPSFAGTPEAGWMLLPEMHGRGLAGEAVSAIHDWGDSILGHASTVCIIHPENAASIRLAEKAGYRLETRTAYHGEPTLVFRRPRPGQ</sequence>
<dbReference type="Gene3D" id="3.40.630.30">
    <property type="match status" value="1"/>
</dbReference>
<dbReference type="AlphaFoldDB" id="A0A5B8KYG9"/>
<dbReference type="InterPro" id="IPR016181">
    <property type="entry name" value="Acyl_CoA_acyltransferase"/>
</dbReference>
<evidence type="ECO:0000313" key="2">
    <source>
        <dbReference type="EMBL" id="QDZ00764.1"/>
    </source>
</evidence>
<dbReference type="PANTHER" id="PTHR43792">
    <property type="entry name" value="GNAT FAMILY, PUTATIVE (AFU_ORTHOLOGUE AFUA_3G00765)-RELATED-RELATED"/>
    <property type="match status" value="1"/>
</dbReference>
<dbReference type="PANTHER" id="PTHR43792:SF16">
    <property type="entry name" value="N-ACETYLTRANSFERASE DOMAIN-CONTAINING PROTEIN"/>
    <property type="match status" value="1"/>
</dbReference>
<dbReference type="Pfam" id="PF13302">
    <property type="entry name" value="Acetyltransf_3"/>
    <property type="match status" value="1"/>
</dbReference>
<protein>
    <submittedName>
        <fullName evidence="2">GNAT family N-acetyltransferase</fullName>
    </submittedName>
</protein>
<organism evidence="2 3">
    <name type="scientific">Nitratireductor mangrovi</name>
    <dbReference type="NCBI Taxonomy" id="2599600"/>
    <lineage>
        <taxon>Bacteria</taxon>
        <taxon>Pseudomonadati</taxon>
        <taxon>Pseudomonadota</taxon>
        <taxon>Alphaproteobacteria</taxon>
        <taxon>Hyphomicrobiales</taxon>
        <taxon>Phyllobacteriaceae</taxon>
        <taxon>Nitratireductor</taxon>
    </lineage>
</organism>
<dbReference type="KEGG" id="niy:FQ775_10410"/>
<dbReference type="OrthoDB" id="6293260at2"/>
<dbReference type="SUPFAM" id="SSF55729">
    <property type="entry name" value="Acyl-CoA N-acyltransferases (Nat)"/>
    <property type="match status" value="1"/>
</dbReference>
<gene>
    <name evidence="2" type="ORF">FQ775_10410</name>
</gene>
<evidence type="ECO:0000313" key="3">
    <source>
        <dbReference type="Proteomes" id="UP000321389"/>
    </source>
</evidence>
<dbReference type="InterPro" id="IPR000182">
    <property type="entry name" value="GNAT_dom"/>
</dbReference>
<evidence type="ECO:0000259" key="1">
    <source>
        <dbReference type="PROSITE" id="PS51186"/>
    </source>
</evidence>
<dbReference type="PROSITE" id="PS51186">
    <property type="entry name" value="GNAT"/>
    <property type="match status" value="1"/>
</dbReference>
<feature type="domain" description="N-acetyltransferase" evidence="1">
    <location>
        <begin position="17"/>
        <end position="180"/>
    </location>
</feature>
<dbReference type="EMBL" id="CP042301">
    <property type="protein sequence ID" value="QDZ00764.1"/>
    <property type="molecule type" value="Genomic_DNA"/>
</dbReference>
<keyword evidence="3" id="KW-1185">Reference proteome</keyword>
<dbReference type="InterPro" id="IPR051531">
    <property type="entry name" value="N-acetyltransferase"/>
</dbReference>
<proteinExistence type="predicted"/>
<dbReference type="GO" id="GO:0016747">
    <property type="term" value="F:acyltransferase activity, transferring groups other than amino-acyl groups"/>
    <property type="evidence" value="ECO:0007669"/>
    <property type="project" value="InterPro"/>
</dbReference>
<dbReference type="Proteomes" id="UP000321389">
    <property type="component" value="Chromosome"/>
</dbReference>